<sequence length="297" mass="32091">MESKIITEGRNQNTVDIDTLTTIEIIEKINDEDKKVAVAVEREKGNIAKAVDCIVKQLNEGGRLIYIGSGTSGRLGVLDAVECPSTFGIDNGIVQGIISGGKVALSMPFEETEDDEDLAIKDLDNIDLTKKDIIVGISASGNTPYVVKAVEYAKDLGARTISIICNKNGKLQDIADICIAVNVGPEVIMGSTRMKAGTAQKMVLNMLSTASMVKLGKVYSNLMIDVKPINKKLEKRIATIVQIATEVEASIVEEVLKQCNYNGRLAIIMIKKGVNLVEAKKILTSNEGIINQQNILE</sequence>
<dbReference type="InterPro" id="IPR005488">
    <property type="entry name" value="Etherase_MurQ"/>
</dbReference>
<dbReference type="PROSITE" id="PS01272">
    <property type="entry name" value="GCKR"/>
    <property type="match status" value="1"/>
</dbReference>
<keyword evidence="1 3" id="KW-0456">Lyase</keyword>
<dbReference type="InterPro" id="IPR001347">
    <property type="entry name" value="SIS_dom"/>
</dbReference>
<keyword evidence="6" id="KW-1185">Reference proteome</keyword>
<comment type="catalytic activity">
    <reaction evidence="3">
        <text>N-acetyl-D-muramate 6-phosphate + H2O = N-acetyl-D-glucosamine 6-phosphate + (R)-lactate</text>
        <dbReference type="Rhea" id="RHEA:26410"/>
        <dbReference type="ChEBI" id="CHEBI:15377"/>
        <dbReference type="ChEBI" id="CHEBI:16004"/>
        <dbReference type="ChEBI" id="CHEBI:57513"/>
        <dbReference type="ChEBI" id="CHEBI:58722"/>
        <dbReference type="EC" id="4.2.1.126"/>
    </reaction>
</comment>
<dbReference type="AlphaFoldDB" id="A0A285GGQ7"/>
<dbReference type="GO" id="GO:0016803">
    <property type="term" value="F:ether hydrolase activity"/>
    <property type="evidence" value="ECO:0007669"/>
    <property type="project" value="TreeGrafter"/>
</dbReference>
<dbReference type="HAMAP" id="MF_00068">
    <property type="entry name" value="MurQ"/>
    <property type="match status" value="1"/>
</dbReference>
<feature type="domain" description="SIS" evidence="4">
    <location>
        <begin position="54"/>
        <end position="217"/>
    </location>
</feature>
<comment type="similarity">
    <text evidence="3">Belongs to the GCKR-like family. MurNAc-6-P etherase subfamily.</text>
</comment>
<organism evidence="5 6">
    <name type="scientific">Orenia metallireducens</name>
    <dbReference type="NCBI Taxonomy" id="1413210"/>
    <lineage>
        <taxon>Bacteria</taxon>
        <taxon>Bacillati</taxon>
        <taxon>Bacillota</taxon>
        <taxon>Clostridia</taxon>
        <taxon>Halanaerobiales</taxon>
        <taxon>Halobacteroidaceae</taxon>
        <taxon>Orenia</taxon>
    </lineage>
</organism>
<evidence type="ECO:0000256" key="1">
    <source>
        <dbReference type="ARBA" id="ARBA00023239"/>
    </source>
</evidence>
<proteinExistence type="inferred from homology"/>
<dbReference type="InterPro" id="IPR040190">
    <property type="entry name" value="MURQ/GCKR"/>
</dbReference>
<dbReference type="PANTHER" id="PTHR10088">
    <property type="entry name" value="GLUCOKINASE REGULATORY PROTEIN"/>
    <property type="match status" value="1"/>
</dbReference>
<dbReference type="NCBIfam" id="NF009222">
    <property type="entry name" value="PRK12570.1"/>
    <property type="match status" value="1"/>
</dbReference>
<comment type="subunit">
    <text evidence="3">Homodimer.</text>
</comment>
<dbReference type="EMBL" id="OBDZ01000007">
    <property type="protein sequence ID" value="SNY22752.1"/>
    <property type="molecule type" value="Genomic_DNA"/>
</dbReference>
<reference evidence="6" key="1">
    <citation type="submission" date="2017-09" db="EMBL/GenBank/DDBJ databases">
        <authorList>
            <person name="Varghese N."/>
            <person name="Submissions S."/>
        </authorList>
    </citation>
    <scope>NUCLEOTIDE SEQUENCE [LARGE SCALE GENOMIC DNA]</scope>
    <source>
        <strain evidence="6">MSL47</strain>
    </source>
</reference>
<dbReference type="RefSeq" id="WP_097017301.1">
    <property type="nucleotide sequence ID" value="NZ_OBDZ01000007.1"/>
</dbReference>
<evidence type="ECO:0000259" key="4">
    <source>
        <dbReference type="PROSITE" id="PS51464"/>
    </source>
</evidence>
<dbReference type="InterPro" id="IPR046348">
    <property type="entry name" value="SIS_dom_sf"/>
</dbReference>
<dbReference type="NCBIfam" id="TIGR00274">
    <property type="entry name" value="N-acetylmuramic acid 6-phosphate etherase"/>
    <property type="match status" value="1"/>
</dbReference>
<feature type="active site" description="Proton donor" evidence="3">
    <location>
        <position position="82"/>
    </location>
</feature>
<evidence type="ECO:0000256" key="3">
    <source>
        <dbReference type="HAMAP-Rule" id="MF_00068"/>
    </source>
</evidence>
<dbReference type="PANTHER" id="PTHR10088:SF4">
    <property type="entry name" value="GLUCOKINASE REGULATORY PROTEIN"/>
    <property type="match status" value="1"/>
</dbReference>
<dbReference type="Pfam" id="PF22645">
    <property type="entry name" value="GKRP_SIS_N"/>
    <property type="match status" value="1"/>
</dbReference>
<evidence type="ECO:0000313" key="6">
    <source>
        <dbReference type="Proteomes" id="UP000219573"/>
    </source>
</evidence>
<dbReference type="FunFam" id="3.40.50.10490:FF:000014">
    <property type="entry name" value="N-acetylmuramic acid 6-phosphate etherase"/>
    <property type="match status" value="1"/>
</dbReference>
<comment type="pathway">
    <text evidence="3">Amino-sugar metabolism; N-acetylmuramate degradation.</text>
</comment>
<dbReference type="STRING" id="1413210.U472_06985"/>
<evidence type="ECO:0000313" key="5">
    <source>
        <dbReference type="EMBL" id="SNY22752.1"/>
    </source>
</evidence>
<comment type="miscellaneous">
    <text evidence="3">A lyase-type mechanism (elimination/hydration) is suggested for the cleavage of the lactyl ether bond of MurNAc 6-phosphate, with the formation of an alpha,beta-unsaturated aldehyde intermediate with (E)-stereochemistry, followed by the syn addition of water to give product.</text>
</comment>
<dbReference type="EC" id="4.2.1.126" evidence="3"/>
<dbReference type="UniPathway" id="UPA00342"/>
<feature type="active site" evidence="3">
    <location>
        <position position="113"/>
    </location>
</feature>
<dbReference type="GO" id="GO:0009254">
    <property type="term" value="P:peptidoglycan turnover"/>
    <property type="evidence" value="ECO:0007669"/>
    <property type="project" value="TreeGrafter"/>
</dbReference>
<accession>A0A285GGQ7</accession>
<evidence type="ECO:0000256" key="2">
    <source>
        <dbReference type="ARBA" id="ARBA00023277"/>
    </source>
</evidence>
<dbReference type="Gene3D" id="1.10.8.1080">
    <property type="match status" value="1"/>
</dbReference>
<keyword evidence="2 3" id="KW-0119">Carbohydrate metabolism</keyword>
<dbReference type="Gene3D" id="3.40.50.10490">
    <property type="entry name" value="Glucose-6-phosphate isomerase like protein, domain 1"/>
    <property type="match status" value="1"/>
</dbReference>
<dbReference type="NCBIfam" id="NF003915">
    <property type="entry name" value="PRK05441.1"/>
    <property type="match status" value="1"/>
</dbReference>
<protein>
    <recommendedName>
        <fullName evidence="3">N-acetylmuramic acid 6-phosphate etherase</fullName>
        <shortName evidence="3">MurNAc-6-P etherase</shortName>
        <ecNumber evidence="3">4.2.1.126</ecNumber>
    </recommendedName>
    <alternativeName>
        <fullName evidence="3">N-acetylmuramic acid 6-phosphate hydrolase</fullName>
    </alternativeName>
    <alternativeName>
        <fullName evidence="3">N-acetylmuramic acid 6-phosphate lyase</fullName>
    </alternativeName>
</protein>
<name>A0A285GGQ7_9FIRM</name>
<gene>
    <name evidence="3" type="primary">murQ</name>
    <name evidence="5" type="ORF">SAMN06265827_107115</name>
</gene>
<dbReference type="GO" id="GO:0097173">
    <property type="term" value="P:N-acetylmuramic acid catabolic process"/>
    <property type="evidence" value="ECO:0007669"/>
    <property type="project" value="UniProtKB-UniPathway"/>
</dbReference>
<dbReference type="InterPro" id="IPR005486">
    <property type="entry name" value="Glucokinase_regulatory_CS"/>
</dbReference>
<dbReference type="GO" id="GO:0097367">
    <property type="term" value="F:carbohydrate derivative binding"/>
    <property type="evidence" value="ECO:0007669"/>
    <property type="project" value="InterPro"/>
</dbReference>
<dbReference type="Proteomes" id="UP000219573">
    <property type="component" value="Unassembled WGS sequence"/>
</dbReference>
<dbReference type="CDD" id="cd05007">
    <property type="entry name" value="SIS_Etherase"/>
    <property type="match status" value="1"/>
</dbReference>
<dbReference type="SUPFAM" id="SSF53697">
    <property type="entry name" value="SIS domain"/>
    <property type="match status" value="1"/>
</dbReference>
<dbReference type="GO" id="GO:0016835">
    <property type="term" value="F:carbon-oxygen lyase activity"/>
    <property type="evidence" value="ECO:0007669"/>
    <property type="project" value="UniProtKB-UniRule"/>
</dbReference>
<dbReference type="OrthoDB" id="9813395at2"/>
<dbReference type="GO" id="GO:0046348">
    <property type="term" value="P:amino sugar catabolic process"/>
    <property type="evidence" value="ECO:0007669"/>
    <property type="project" value="InterPro"/>
</dbReference>
<comment type="function">
    <text evidence="3">Specifically catalyzes the cleavage of the D-lactyl ether substituent of MurNAc 6-phosphate, producing GlcNAc 6-phosphate and D-lactate.</text>
</comment>
<dbReference type="PROSITE" id="PS51464">
    <property type="entry name" value="SIS"/>
    <property type="match status" value="1"/>
</dbReference>